<dbReference type="InterPro" id="IPR057326">
    <property type="entry name" value="KR_dom"/>
</dbReference>
<dbReference type="PROSITE" id="PS00061">
    <property type="entry name" value="ADH_SHORT"/>
    <property type="match status" value="1"/>
</dbReference>
<dbReference type="InterPro" id="IPR020904">
    <property type="entry name" value="Sc_DH/Rdtase_CS"/>
</dbReference>
<evidence type="ECO:0000256" key="2">
    <source>
        <dbReference type="ARBA" id="ARBA00023002"/>
    </source>
</evidence>
<dbReference type="PANTHER" id="PTHR44196:SF1">
    <property type="entry name" value="DEHYDROGENASE_REDUCTASE SDR FAMILY MEMBER 7B"/>
    <property type="match status" value="1"/>
</dbReference>
<gene>
    <name evidence="5" type="ORF">A3A65_01200</name>
</gene>
<sequence>MVSKDETSQTHRVVMITGGSRGIGFETAKAFLIAGFKVAFCGRSQTNVKQAEEELKIFGDLFTMAADVREYGQLKKFVAETLKRFSRIDVLVNNAGVLWFGDFQRQDVRSINEEVDVNLKGMLFTTRAVLPEMLRQKKGVIINISSGAGKHGSSGIATYSATKFAVVGFTESLAQELNKTNIAVFALCPGNVATDMQEKYSGRKIGLPPENIAQEILKLANAKTRLSSGDALEVY</sequence>
<organism evidence="5 6">
    <name type="scientific">Candidatus Chisholmbacteria bacterium RIFCSPLOWO2_01_FULL_49_14</name>
    <dbReference type="NCBI Taxonomy" id="1797593"/>
    <lineage>
        <taxon>Bacteria</taxon>
        <taxon>Candidatus Chisholmiibacteriota</taxon>
    </lineage>
</organism>
<protein>
    <recommendedName>
        <fullName evidence="4">Ketoreductase domain-containing protein</fullName>
    </recommendedName>
</protein>
<evidence type="ECO:0000256" key="3">
    <source>
        <dbReference type="RuleBase" id="RU000363"/>
    </source>
</evidence>
<dbReference type="GO" id="GO:0016491">
    <property type="term" value="F:oxidoreductase activity"/>
    <property type="evidence" value="ECO:0007669"/>
    <property type="project" value="UniProtKB-KW"/>
</dbReference>
<dbReference type="Gene3D" id="3.40.50.720">
    <property type="entry name" value="NAD(P)-binding Rossmann-like Domain"/>
    <property type="match status" value="1"/>
</dbReference>
<dbReference type="InterPro" id="IPR002347">
    <property type="entry name" value="SDR_fam"/>
</dbReference>
<dbReference type="PRINTS" id="PR00081">
    <property type="entry name" value="GDHRDH"/>
</dbReference>
<dbReference type="AlphaFoldDB" id="A0A1G1VZL2"/>
<dbReference type="PANTHER" id="PTHR44196">
    <property type="entry name" value="DEHYDROGENASE/REDUCTASE SDR FAMILY MEMBER 7B"/>
    <property type="match status" value="1"/>
</dbReference>
<dbReference type="SUPFAM" id="SSF51735">
    <property type="entry name" value="NAD(P)-binding Rossmann-fold domains"/>
    <property type="match status" value="1"/>
</dbReference>
<evidence type="ECO:0000313" key="5">
    <source>
        <dbReference type="EMBL" id="OGY20774.1"/>
    </source>
</evidence>
<dbReference type="PRINTS" id="PR00080">
    <property type="entry name" value="SDRFAMILY"/>
</dbReference>
<dbReference type="CDD" id="cd05233">
    <property type="entry name" value="SDR_c"/>
    <property type="match status" value="1"/>
</dbReference>
<comment type="similarity">
    <text evidence="1 3">Belongs to the short-chain dehydrogenases/reductases (SDR) family.</text>
</comment>
<evidence type="ECO:0000313" key="6">
    <source>
        <dbReference type="Proteomes" id="UP000176723"/>
    </source>
</evidence>
<dbReference type="InterPro" id="IPR036291">
    <property type="entry name" value="NAD(P)-bd_dom_sf"/>
</dbReference>
<name>A0A1G1VZL2_9BACT</name>
<accession>A0A1G1VZL2</accession>
<reference evidence="5 6" key="1">
    <citation type="journal article" date="2016" name="Nat. Commun.">
        <title>Thousands of microbial genomes shed light on interconnected biogeochemical processes in an aquifer system.</title>
        <authorList>
            <person name="Anantharaman K."/>
            <person name="Brown C.T."/>
            <person name="Hug L.A."/>
            <person name="Sharon I."/>
            <person name="Castelle C.J."/>
            <person name="Probst A.J."/>
            <person name="Thomas B.C."/>
            <person name="Singh A."/>
            <person name="Wilkins M.J."/>
            <person name="Karaoz U."/>
            <person name="Brodie E.L."/>
            <person name="Williams K.H."/>
            <person name="Hubbard S.S."/>
            <person name="Banfield J.F."/>
        </authorList>
    </citation>
    <scope>NUCLEOTIDE SEQUENCE [LARGE SCALE GENOMIC DNA]</scope>
</reference>
<dbReference type="STRING" id="1797593.A3A65_01200"/>
<dbReference type="GO" id="GO:0016020">
    <property type="term" value="C:membrane"/>
    <property type="evidence" value="ECO:0007669"/>
    <property type="project" value="TreeGrafter"/>
</dbReference>
<dbReference type="FunFam" id="3.40.50.720:FF:000084">
    <property type="entry name" value="Short-chain dehydrogenase reductase"/>
    <property type="match status" value="1"/>
</dbReference>
<feature type="domain" description="Ketoreductase" evidence="4">
    <location>
        <begin position="12"/>
        <end position="190"/>
    </location>
</feature>
<dbReference type="EMBL" id="MHCL01000023">
    <property type="protein sequence ID" value="OGY20774.1"/>
    <property type="molecule type" value="Genomic_DNA"/>
</dbReference>
<evidence type="ECO:0000259" key="4">
    <source>
        <dbReference type="SMART" id="SM00822"/>
    </source>
</evidence>
<comment type="caution">
    <text evidence="5">The sequence shown here is derived from an EMBL/GenBank/DDBJ whole genome shotgun (WGS) entry which is preliminary data.</text>
</comment>
<evidence type="ECO:0000256" key="1">
    <source>
        <dbReference type="ARBA" id="ARBA00006484"/>
    </source>
</evidence>
<dbReference type="SMART" id="SM00822">
    <property type="entry name" value="PKS_KR"/>
    <property type="match status" value="1"/>
</dbReference>
<dbReference type="Proteomes" id="UP000176723">
    <property type="component" value="Unassembled WGS sequence"/>
</dbReference>
<proteinExistence type="inferred from homology"/>
<dbReference type="Pfam" id="PF00106">
    <property type="entry name" value="adh_short"/>
    <property type="match status" value="1"/>
</dbReference>
<keyword evidence="2" id="KW-0560">Oxidoreductase</keyword>